<proteinExistence type="predicted"/>
<reference evidence="1 2" key="1">
    <citation type="journal article" date="2022" name="Hortic Res">
        <title>A haplotype resolved chromosomal level avocado genome allows analysis of novel avocado genes.</title>
        <authorList>
            <person name="Nath O."/>
            <person name="Fletcher S.J."/>
            <person name="Hayward A."/>
            <person name="Shaw L.M."/>
            <person name="Masouleh A.K."/>
            <person name="Furtado A."/>
            <person name="Henry R.J."/>
            <person name="Mitter N."/>
        </authorList>
    </citation>
    <scope>NUCLEOTIDE SEQUENCE [LARGE SCALE GENOMIC DNA]</scope>
    <source>
        <strain evidence="2">cv. Hass</strain>
    </source>
</reference>
<sequence>MEAFRKQASKLREQVAKQQQAVLKQFSGRFGNDSIIADEAEIQYHHQLKRLYISTREAKHLQRDLARGVEDLIYASLKQMEIATKLANNCCRYGNENQSPDSSLARASINFGTSHNMMEKERENLHEILDSQVSEPLRTMIKGAPLEDARHLTRQYYRIQQEVEAQAAEVARRQLKSKEAGATADGAAKLQNAESKLSTLKSAMLALGKEATAAMMSVEVQQQQLTFERLVAMVDAERSYHQSVAAILDELYTEMVLGKQYSESALHATATMTDVYVPSNDCDRISYKSGDLGATTEMTMHFIAEVIHSFDAQSEGELSLSVGEYVVVRQVAANGWSEGECNGKAGWFPSAYIEKRDRAPESKVINSTANPS</sequence>
<dbReference type="Proteomes" id="UP001234297">
    <property type="component" value="Chromosome 6"/>
</dbReference>
<protein>
    <submittedName>
        <fullName evidence="1">Uncharacterized protein</fullName>
    </submittedName>
</protein>
<evidence type="ECO:0000313" key="2">
    <source>
        <dbReference type="Proteomes" id="UP001234297"/>
    </source>
</evidence>
<comment type="caution">
    <text evidence="1">The sequence shown here is derived from an EMBL/GenBank/DDBJ whole genome shotgun (WGS) entry which is preliminary data.</text>
</comment>
<evidence type="ECO:0000313" key="1">
    <source>
        <dbReference type="EMBL" id="KAJ8626074.1"/>
    </source>
</evidence>
<keyword evidence="2" id="KW-1185">Reference proteome</keyword>
<dbReference type="EMBL" id="CM056814">
    <property type="protein sequence ID" value="KAJ8626074.1"/>
    <property type="molecule type" value="Genomic_DNA"/>
</dbReference>
<organism evidence="1 2">
    <name type="scientific">Persea americana</name>
    <name type="common">Avocado</name>
    <dbReference type="NCBI Taxonomy" id="3435"/>
    <lineage>
        <taxon>Eukaryota</taxon>
        <taxon>Viridiplantae</taxon>
        <taxon>Streptophyta</taxon>
        <taxon>Embryophyta</taxon>
        <taxon>Tracheophyta</taxon>
        <taxon>Spermatophyta</taxon>
        <taxon>Magnoliopsida</taxon>
        <taxon>Magnoliidae</taxon>
        <taxon>Laurales</taxon>
        <taxon>Lauraceae</taxon>
        <taxon>Persea</taxon>
    </lineage>
</organism>
<gene>
    <name evidence="1" type="ORF">MRB53_019381</name>
</gene>
<name>A0ACC2KXX2_PERAE</name>
<accession>A0ACC2KXX2</accession>